<evidence type="ECO:0000313" key="2">
    <source>
        <dbReference type="EMBL" id="MBD1546257.1"/>
    </source>
</evidence>
<keyword evidence="1" id="KW-0732">Signal</keyword>
<gene>
    <name evidence="2" type="ORF">HK439_08290</name>
</gene>
<protein>
    <submittedName>
        <fullName evidence="2">Uncharacterized protein</fullName>
    </submittedName>
</protein>
<feature type="signal peptide" evidence="1">
    <location>
        <begin position="1"/>
        <end position="25"/>
    </location>
</feature>
<proteinExistence type="predicted"/>
<evidence type="ECO:0000256" key="1">
    <source>
        <dbReference type="SAM" id="SignalP"/>
    </source>
</evidence>
<reference evidence="2" key="1">
    <citation type="submission" date="2020-05" db="EMBL/GenBank/DDBJ databases">
        <title>Identification of trans-AT polyketide cluster in two marine bacteria, producers of a novel glutaramide-containing polyketide sesbanimide D and analogs.</title>
        <authorList>
            <person name="Kacar D."/>
            <person name="Rodriguez P."/>
            <person name="Canedo L."/>
            <person name="Gonzalez E."/>
            <person name="Galan B."/>
            <person name="De La Calle F."/>
            <person name="Garcia J.L."/>
        </authorList>
    </citation>
    <scope>NUCLEOTIDE SEQUENCE</scope>
    <source>
        <strain evidence="2">PHM038</strain>
    </source>
</reference>
<name>A0A926P3V4_9HYPH</name>
<evidence type="ECO:0000313" key="3">
    <source>
        <dbReference type="Proteomes" id="UP000598467"/>
    </source>
</evidence>
<dbReference type="EMBL" id="JABFCZ010000008">
    <property type="protein sequence ID" value="MBD1546257.1"/>
    <property type="molecule type" value="Genomic_DNA"/>
</dbReference>
<feature type="chain" id="PRO_5036840463" evidence="1">
    <location>
        <begin position="26"/>
        <end position="88"/>
    </location>
</feature>
<accession>A0A926P3V4</accession>
<comment type="caution">
    <text evidence="2">The sequence shown here is derived from an EMBL/GenBank/DDBJ whole genome shotgun (WGS) entry which is preliminary data.</text>
</comment>
<dbReference type="RefSeq" id="WP_190290932.1">
    <property type="nucleotide sequence ID" value="NZ_JABFCZ010000008.1"/>
</dbReference>
<sequence>MRKIILTAALATAVFTQVASGYAHAAPVPCEDLKAKLESTMATTQPSPADQAKFQDLKARADERCTAEDDRRADDFYTQALALLGVKN</sequence>
<dbReference type="Proteomes" id="UP000598467">
    <property type="component" value="Unassembled WGS sequence"/>
</dbReference>
<organism evidence="2 3">
    <name type="scientific">Roseibium aggregatum</name>
    <dbReference type="NCBI Taxonomy" id="187304"/>
    <lineage>
        <taxon>Bacteria</taxon>
        <taxon>Pseudomonadati</taxon>
        <taxon>Pseudomonadota</taxon>
        <taxon>Alphaproteobacteria</taxon>
        <taxon>Hyphomicrobiales</taxon>
        <taxon>Stappiaceae</taxon>
        <taxon>Roseibium</taxon>
    </lineage>
</organism>
<dbReference type="AlphaFoldDB" id="A0A926P3V4"/>